<reference evidence="3" key="1">
    <citation type="submission" date="2011-08" db="EMBL/GenBank/DDBJ databases">
        <authorList>
            <person name="Rombauts S."/>
        </authorList>
    </citation>
    <scope>NUCLEOTIDE SEQUENCE</scope>
    <source>
        <strain evidence="3">London</strain>
    </source>
</reference>
<dbReference type="HOGENOM" id="CLU_636687_0_0_1"/>
<protein>
    <recommendedName>
        <fullName evidence="4">Gustatory receptor</fullName>
    </recommendedName>
</protein>
<dbReference type="EMBL" id="CAEY01001145">
    <property type="status" value="NOT_ANNOTATED_CDS"/>
    <property type="molecule type" value="Genomic_DNA"/>
</dbReference>
<dbReference type="GeneID" id="107372224"/>
<dbReference type="EnsemblMetazoa" id="tetur03g09090.1">
    <property type="protein sequence ID" value="tetur03g09090.1"/>
    <property type="gene ID" value="tetur03g09090"/>
</dbReference>
<feature type="transmembrane region" description="Helical" evidence="1">
    <location>
        <begin position="49"/>
        <end position="72"/>
    </location>
</feature>
<accession>T1K0U5</accession>
<feature type="transmembrane region" description="Helical" evidence="1">
    <location>
        <begin position="151"/>
        <end position="175"/>
    </location>
</feature>
<feature type="transmembrane region" description="Helical" evidence="1">
    <location>
        <begin position="308"/>
        <end position="330"/>
    </location>
</feature>
<evidence type="ECO:0000313" key="3">
    <source>
        <dbReference type="Proteomes" id="UP000015104"/>
    </source>
</evidence>
<reference evidence="2" key="2">
    <citation type="submission" date="2015-06" db="UniProtKB">
        <authorList>
            <consortium name="EnsemblMetazoa"/>
        </authorList>
    </citation>
    <scope>IDENTIFICATION</scope>
</reference>
<dbReference type="Proteomes" id="UP000015104">
    <property type="component" value="Unassembled WGS sequence"/>
</dbReference>
<keyword evidence="3" id="KW-1185">Reference proteome</keyword>
<proteinExistence type="predicted"/>
<keyword evidence="1" id="KW-0812">Transmembrane</keyword>
<evidence type="ECO:0008006" key="4">
    <source>
        <dbReference type="Google" id="ProtNLM"/>
    </source>
</evidence>
<organism evidence="2 3">
    <name type="scientific">Tetranychus urticae</name>
    <name type="common">Two-spotted spider mite</name>
    <dbReference type="NCBI Taxonomy" id="32264"/>
    <lineage>
        <taxon>Eukaryota</taxon>
        <taxon>Metazoa</taxon>
        <taxon>Ecdysozoa</taxon>
        <taxon>Arthropoda</taxon>
        <taxon>Chelicerata</taxon>
        <taxon>Arachnida</taxon>
        <taxon>Acari</taxon>
        <taxon>Acariformes</taxon>
        <taxon>Trombidiformes</taxon>
        <taxon>Prostigmata</taxon>
        <taxon>Eleutherengona</taxon>
        <taxon>Raphignathae</taxon>
        <taxon>Tetranychoidea</taxon>
        <taxon>Tetranychidae</taxon>
        <taxon>Tetranychus</taxon>
    </lineage>
</organism>
<feature type="transmembrane region" description="Helical" evidence="1">
    <location>
        <begin position="195"/>
        <end position="221"/>
    </location>
</feature>
<keyword evidence="1" id="KW-0472">Membrane</keyword>
<evidence type="ECO:0000313" key="2">
    <source>
        <dbReference type="EnsemblMetazoa" id="tetur03g09090.1"/>
    </source>
</evidence>
<evidence type="ECO:0000256" key="1">
    <source>
        <dbReference type="SAM" id="Phobius"/>
    </source>
</evidence>
<sequence>MSQFWKLIDNKCQPDDLVRLFDKLEKVSKSTWICLNGYSQSKKVDAVKIYGNFFLCFYCLLTCLRFLTIALVQDEIIRIVLGDTFIGHSEHMLLNIMCFGTSAILVSVKTAITYGEFRSRLQILQFFSHLRSVKFSTFHSKQVNDQKFRRLIFLLGRSLHTFIYIACSSIAIIHIQAMIRNPQISREIFLFQLIWLPWANGTFYLAGLAVYWFFIHVVIFISFSVQLMDSAIDATRELNREMMTNEHEIKVIERKLYRLYKSQNDHYNQIDLFLDNFSSSTFLSFFMGSFFADLSFFCGNYVGTGNFVIDFVLMFLGTIIIANILQYALFASGSSKKIENFRKMIYHILRTSSNYHAMSLSLKIKIKFLTTLERMSIKKIGFYVGTLFCMDKYYCVIFLLENISLYLLFVSNITKNQPANLEMD</sequence>
<dbReference type="RefSeq" id="XP_015795905.2">
    <property type="nucleotide sequence ID" value="XM_015940419.2"/>
</dbReference>
<feature type="transmembrane region" description="Helical" evidence="1">
    <location>
        <begin position="92"/>
        <end position="112"/>
    </location>
</feature>
<dbReference type="KEGG" id="tut:107372224"/>
<name>T1K0U5_TETUR</name>
<keyword evidence="1" id="KW-1133">Transmembrane helix</keyword>
<dbReference type="AlphaFoldDB" id="T1K0U5"/>